<dbReference type="PANTHER" id="PTHR43436:SF1">
    <property type="entry name" value="TRANSCRIPTIONAL REGULATORY PROTEIN"/>
    <property type="match status" value="1"/>
</dbReference>
<dbReference type="SMART" id="SM00342">
    <property type="entry name" value="HTH_ARAC"/>
    <property type="match status" value="1"/>
</dbReference>
<accession>A0ABP3VEI4</accession>
<comment type="caution">
    <text evidence="4">The sequence shown here is derived from an EMBL/GenBank/DDBJ whole genome shotgun (WGS) entry which is preliminary data.</text>
</comment>
<dbReference type="EMBL" id="BAAAEW010000016">
    <property type="protein sequence ID" value="GAA0752980.1"/>
    <property type="molecule type" value="Genomic_DNA"/>
</dbReference>
<evidence type="ECO:0000313" key="4">
    <source>
        <dbReference type="EMBL" id="GAA0752980.1"/>
    </source>
</evidence>
<evidence type="ECO:0000256" key="2">
    <source>
        <dbReference type="ARBA" id="ARBA00023163"/>
    </source>
</evidence>
<dbReference type="Pfam" id="PF12833">
    <property type="entry name" value="HTH_18"/>
    <property type="match status" value="1"/>
</dbReference>
<organism evidence="4 5">
    <name type="scientific">Ideonella azotifigens</name>
    <dbReference type="NCBI Taxonomy" id="513160"/>
    <lineage>
        <taxon>Bacteria</taxon>
        <taxon>Pseudomonadati</taxon>
        <taxon>Pseudomonadota</taxon>
        <taxon>Betaproteobacteria</taxon>
        <taxon>Burkholderiales</taxon>
        <taxon>Sphaerotilaceae</taxon>
        <taxon>Ideonella</taxon>
    </lineage>
</organism>
<dbReference type="Proteomes" id="UP001500279">
    <property type="component" value="Unassembled WGS sequence"/>
</dbReference>
<keyword evidence="5" id="KW-1185">Reference proteome</keyword>
<dbReference type="InterPro" id="IPR018060">
    <property type="entry name" value="HTH_AraC"/>
</dbReference>
<evidence type="ECO:0000259" key="3">
    <source>
        <dbReference type="PROSITE" id="PS01124"/>
    </source>
</evidence>
<dbReference type="Pfam" id="PF06719">
    <property type="entry name" value="AraC_N"/>
    <property type="match status" value="1"/>
</dbReference>
<sequence>MSIDTLAHEIGRIAQNDGERTTALPCLTLYRRSLHSEPMPCIYGLGLGVVAQGAKQVALGEEVIAYGPGHSLLTTVDLPVVAHITRAGAAEPYLGLWLALDARALVQVAAELDLPPVAREHSPLAISRCALEAPLLEALIRLVRLLHEPALLAPLAPLVQQEIMVRLLCGPHGPLLRQLVAAGSPSHQVARALAWLKQNFTRDVLIDQLAARVHMSPSTFRQHFRGLTGMSPVQYQKQLRLQEARQLMLNHDLDASSTAVRVGYESASQFSRDYSRLFGAPPQRDIKRMREQPVA</sequence>
<gene>
    <name evidence="4" type="ORF">GCM10009107_27430</name>
</gene>
<dbReference type="SUPFAM" id="SSF46689">
    <property type="entry name" value="Homeodomain-like"/>
    <property type="match status" value="2"/>
</dbReference>
<keyword evidence="2" id="KW-0804">Transcription</keyword>
<feature type="domain" description="HTH araC/xylS-type" evidence="3">
    <location>
        <begin position="190"/>
        <end position="288"/>
    </location>
</feature>
<dbReference type="RefSeq" id="WP_141291084.1">
    <property type="nucleotide sequence ID" value="NZ_BAAAEW010000016.1"/>
</dbReference>
<evidence type="ECO:0000256" key="1">
    <source>
        <dbReference type="ARBA" id="ARBA00023015"/>
    </source>
</evidence>
<dbReference type="InterPro" id="IPR009057">
    <property type="entry name" value="Homeodomain-like_sf"/>
</dbReference>
<evidence type="ECO:0000313" key="5">
    <source>
        <dbReference type="Proteomes" id="UP001500279"/>
    </source>
</evidence>
<dbReference type="PROSITE" id="PS01124">
    <property type="entry name" value="HTH_ARAC_FAMILY_2"/>
    <property type="match status" value="1"/>
</dbReference>
<dbReference type="Gene3D" id="1.10.10.60">
    <property type="entry name" value="Homeodomain-like"/>
    <property type="match status" value="2"/>
</dbReference>
<reference evidence="5" key="1">
    <citation type="journal article" date="2019" name="Int. J. Syst. Evol. Microbiol.">
        <title>The Global Catalogue of Microorganisms (GCM) 10K type strain sequencing project: providing services to taxonomists for standard genome sequencing and annotation.</title>
        <authorList>
            <consortium name="The Broad Institute Genomics Platform"/>
            <consortium name="The Broad Institute Genome Sequencing Center for Infectious Disease"/>
            <person name="Wu L."/>
            <person name="Ma J."/>
        </authorList>
    </citation>
    <scope>NUCLEOTIDE SEQUENCE [LARGE SCALE GENOMIC DNA]</scope>
    <source>
        <strain evidence="5">JCM 15503</strain>
    </source>
</reference>
<dbReference type="InterPro" id="IPR009594">
    <property type="entry name" value="Tscrpt_reg_HTH_AraC_N"/>
</dbReference>
<keyword evidence="1" id="KW-0805">Transcription regulation</keyword>
<name>A0ABP3VEI4_9BURK</name>
<proteinExistence type="predicted"/>
<protein>
    <submittedName>
        <fullName evidence="4">AraC family transcriptional regulator</fullName>
    </submittedName>
</protein>
<dbReference type="PANTHER" id="PTHR43436">
    <property type="entry name" value="ARAC-FAMILY TRANSCRIPTIONAL REGULATOR"/>
    <property type="match status" value="1"/>
</dbReference>